<dbReference type="OrthoDB" id="1447784at2"/>
<dbReference type="eggNOG" id="ENOG5032WB5">
    <property type="taxonomic scope" value="Bacteria"/>
</dbReference>
<dbReference type="EMBL" id="BAUJ01000019">
    <property type="protein sequence ID" value="GAD89381.1"/>
    <property type="molecule type" value="Genomic_DNA"/>
</dbReference>
<dbReference type="Proteomes" id="UP000017800">
    <property type="component" value="Unassembled WGS sequence"/>
</dbReference>
<gene>
    <name evidence="2" type="ORF">VHA01S_019_00580</name>
</gene>
<comment type="caution">
    <text evidence="2">The sequence shown here is derived from an EMBL/GenBank/DDBJ whole genome shotgun (WGS) entry which is preliminary data.</text>
</comment>
<dbReference type="AlphaFoldDB" id="V5FHT0"/>
<reference evidence="2 3" key="2">
    <citation type="submission" date="2013-11" db="EMBL/GenBank/DDBJ databases">
        <title>Whole genome shotgun sequence of Vibrio halioticoli NBRC 102217.</title>
        <authorList>
            <person name="Isaki S."/>
            <person name="Kimura A."/>
            <person name="Ohji S."/>
            <person name="Hosoyama A."/>
            <person name="Fujita N."/>
            <person name="Hashimoto M."/>
            <person name="Hosoyama Y."/>
            <person name="Yamazoe A."/>
        </authorList>
    </citation>
    <scope>NUCLEOTIDE SEQUENCE [LARGE SCALE GENOMIC DNA]</scope>
    <source>
        <strain evidence="2 3">NBRC 102217</strain>
    </source>
</reference>
<feature type="transmembrane region" description="Helical" evidence="1">
    <location>
        <begin position="125"/>
        <end position="146"/>
    </location>
</feature>
<sequence length="165" mass="18966">MKELLTKISSYNLFNYLFPGALFVVLLEKLTHFSLRQDDLVLGVFFYYFLGLVISRMGSVFVEPALKKLRVVKFADYADYLPASKEDGLIATLSEQNNMFRTLCSVMMCLGGAKIWEFYSLQYPWVIENMEAIVICGLGILFVLAYRKQTAYISARVTRHTNKKN</sequence>
<name>V5FHT0_9VIBR</name>
<feature type="transmembrane region" description="Helical" evidence="1">
    <location>
        <begin position="12"/>
        <end position="28"/>
    </location>
</feature>
<accession>V5FHT0</accession>
<keyword evidence="3" id="KW-1185">Reference proteome</keyword>
<keyword evidence="1" id="KW-1133">Transmembrane helix</keyword>
<keyword evidence="1" id="KW-0472">Membrane</keyword>
<feature type="transmembrane region" description="Helical" evidence="1">
    <location>
        <begin position="40"/>
        <end position="62"/>
    </location>
</feature>
<evidence type="ECO:0000256" key="1">
    <source>
        <dbReference type="SAM" id="Phobius"/>
    </source>
</evidence>
<keyword evidence="1" id="KW-0812">Transmembrane</keyword>
<organism evidence="2 3">
    <name type="scientific">Vibrio halioticoli NBRC 102217</name>
    <dbReference type="NCBI Taxonomy" id="1219072"/>
    <lineage>
        <taxon>Bacteria</taxon>
        <taxon>Pseudomonadati</taxon>
        <taxon>Pseudomonadota</taxon>
        <taxon>Gammaproteobacteria</taxon>
        <taxon>Vibrionales</taxon>
        <taxon>Vibrionaceae</taxon>
        <taxon>Vibrio</taxon>
    </lineage>
</organism>
<evidence type="ECO:0000313" key="2">
    <source>
        <dbReference type="EMBL" id="GAD89381.1"/>
    </source>
</evidence>
<evidence type="ECO:0000313" key="3">
    <source>
        <dbReference type="Proteomes" id="UP000017800"/>
    </source>
</evidence>
<proteinExistence type="predicted"/>
<protein>
    <submittedName>
        <fullName evidence="2">Uncharacterized protein</fullName>
    </submittedName>
</protein>
<reference evidence="2 3" key="1">
    <citation type="submission" date="2013-10" db="EMBL/GenBank/DDBJ databases">
        <authorList>
            <person name="Ichikawa N."/>
            <person name="Kimura A."/>
            <person name="Ohji S."/>
            <person name="Hosoyama A."/>
            <person name="Fujita N."/>
        </authorList>
    </citation>
    <scope>NUCLEOTIDE SEQUENCE [LARGE SCALE GENOMIC DNA]</scope>
    <source>
        <strain evidence="2 3">NBRC 102217</strain>
    </source>
</reference>
<dbReference type="RefSeq" id="WP_023403748.1">
    <property type="nucleotide sequence ID" value="NZ_BAUJ01000019.1"/>
</dbReference>